<evidence type="ECO:0000313" key="3">
    <source>
        <dbReference type="Proteomes" id="UP001523216"/>
    </source>
</evidence>
<evidence type="ECO:0000313" key="2">
    <source>
        <dbReference type="EMBL" id="MCM4076019.1"/>
    </source>
</evidence>
<keyword evidence="1" id="KW-0812">Transmembrane</keyword>
<organism evidence="2 3">
    <name type="scientific">Paractinoplanes hotanensis</name>
    <dbReference type="NCBI Taxonomy" id="2906497"/>
    <lineage>
        <taxon>Bacteria</taxon>
        <taxon>Bacillati</taxon>
        <taxon>Actinomycetota</taxon>
        <taxon>Actinomycetes</taxon>
        <taxon>Micromonosporales</taxon>
        <taxon>Micromonosporaceae</taxon>
        <taxon>Paractinoplanes</taxon>
    </lineage>
</organism>
<keyword evidence="1" id="KW-1133">Transmembrane helix</keyword>
<dbReference type="Proteomes" id="UP001523216">
    <property type="component" value="Unassembled WGS sequence"/>
</dbReference>
<reference evidence="2 3" key="1">
    <citation type="submission" date="2022-06" db="EMBL/GenBank/DDBJ databases">
        <title>Actinoplanes abujensis sp. nov., isolated from Nigerian arid soil.</title>
        <authorList>
            <person name="Ding P."/>
        </authorList>
    </citation>
    <scope>NUCLEOTIDE SEQUENCE [LARGE SCALE GENOMIC DNA]</scope>
    <source>
        <strain evidence="3">TRM88002</strain>
        <plasmid evidence="2">p1</plasmid>
    </source>
</reference>
<geneLocation type="plasmid" evidence="2">
    <name>p1</name>
</geneLocation>
<feature type="transmembrane region" description="Helical" evidence="1">
    <location>
        <begin position="93"/>
        <end position="115"/>
    </location>
</feature>
<feature type="transmembrane region" description="Helical" evidence="1">
    <location>
        <begin position="232"/>
        <end position="250"/>
    </location>
</feature>
<evidence type="ECO:0008006" key="4">
    <source>
        <dbReference type="Google" id="ProtNLM"/>
    </source>
</evidence>
<name>A0ABT0XQH2_9ACTN</name>
<comment type="caution">
    <text evidence="2">The sequence shown here is derived from an EMBL/GenBank/DDBJ whole genome shotgun (WGS) entry which is preliminary data.</text>
</comment>
<feature type="transmembrane region" description="Helical" evidence="1">
    <location>
        <begin position="205"/>
        <end position="225"/>
    </location>
</feature>
<keyword evidence="2" id="KW-0614">Plasmid</keyword>
<feature type="transmembrane region" description="Helical" evidence="1">
    <location>
        <begin position="155"/>
        <end position="171"/>
    </location>
</feature>
<dbReference type="EMBL" id="JAMQOL010000001">
    <property type="protein sequence ID" value="MCM4076019.1"/>
    <property type="molecule type" value="Genomic_DNA"/>
</dbReference>
<proteinExistence type="predicted"/>
<feature type="transmembrane region" description="Helical" evidence="1">
    <location>
        <begin position="127"/>
        <end position="148"/>
    </location>
</feature>
<dbReference type="RefSeq" id="WP_251796043.1">
    <property type="nucleotide sequence ID" value="NZ_JAMQOL010000001.1"/>
</dbReference>
<sequence>MRRIFGIELRRSNAPALAALLIAAGLAGLALGGNLRLAEWHIFAYMHSSALFLLLPLALAGGAVLGRREKRTRAAELFASTGRPNAQRLLPGLLALGVAVAVAHLIVFAGGAIWFLATGSYTNAVTVLWPLTGVLVLAGGAWTGLAAGRAWSSPLVPPLVAVLGLLLQLGFSELRPPGEPTYLANLSMLAQPPSYAWEAITGRALLGYAVLGAGLIGTGFLLAAGRSWLPRVAAAVLLGVAGTVAAVVPGKAADTHYRVDTAAQKLVCAEGAPQVCVTAAHAKLLDEAAPQVRAALTLLAKLPGAPTRAVEWRSDRVYRPGDSDWSVTGASRPGPGTVNFDLGLEGGKLGPALTEYVVLGAGTMWNGCPGGQDLVAAHAVGAWLMDREELTGVDDSLGYYPELKQQVAPTVRALRALPEKEQIRRVAAVRDASLACQEDLLPILTGRASS</sequence>
<accession>A0ABT0XQH2</accession>
<feature type="transmembrane region" description="Helical" evidence="1">
    <location>
        <begin position="42"/>
        <end position="65"/>
    </location>
</feature>
<evidence type="ECO:0000256" key="1">
    <source>
        <dbReference type="SAM" id="Phobius"/>
    </source>
</evidence>
<keyword evidence="3" id="KW-1185">Reference proteome</keyword>
<protein>
    <recommendedName>
        <fullName evidence="4">ABC transporter permease</fullName>
    </recommendedName>
</protein>
<gene>
    <name evidence="2" type="ORF">LXN57_00395</name>
</gene>
<keyword evidence="1" id="KW-0472">Membrane</keyword>